<comment type="caution">
    <text evidence="7">The sequence shown here is derived from an EMBL/GenBank/DDBJ whole genome shotgun (WGS) entry which is preliminary data.</text>
</comment>
<keyword evidence="5" id="KW-0472">Membrane</keyword>
<evidence type="ECO:0000313" key="7">
    <source>
        <dbReference type="EMBL" id="KKR71668.1"/>
    </source>
</evidence>
<reference evidence="7 8" key="1">
    <citation type="journal article" date="2015" name="Nature">
        <title>rRNA introns, odd ribosomes, and small enigmatic genomes across a large radiation of phyla.</title>
        <authorList>
            <person name="Brown C.T."/>
            <person name="Hug L.A."/>
            <person name="Thomas B.C."/>
            <person name="Sharon I."/>
            <person name="Castelle C.J."/>
            <person name="Singh A."/>
            <person name="Wilkins M.J."/>
            <person name="Williams K.H."/>
            <person name="Banfield J.F."/>
        </authorList>
    </citation>
    <scope>NUCLEOTIDE SEQUENCE [LARGE SCALE GENOMIC DNA]</scope>
</reference>
<comment type="subcellular location">
    <subcellularLocation>
        <location evidence="1">Membrane</location>
    </subcellularLocation>
</comment>
<evidence type="ECO:0000256" key="1">
    <source>
        <dbReference type="ARBA" id="ARBA00004370"/>
    </source>
</evidence>
<gene>
    <name evidence="7" type="ORF">UU14_C0022G0016</name>
</gene>
<keyword evidence="3" id="KW-0375">Hydrogen ion transport</keyword>
<dbReference type="NCBIfam" id="TIGR01145">
    <property type="entry name" value="ATP_synt_delta"/>
    <property type="match status" value="1"/>
</dbReference>
<dbReference type="InterPro" id="IPR000711">
    <property type="entry name" value="ATPase_OSCP/dsu"/>
</dbReference>
<dbReference type="GO" id="GO:0016020">
    <property type="term" value="C:membrane"/>
    <property type="evidence" value="ECO:0007669"/>
    <property type="project" value="UniProtKB-SubCell"/>
</dbReference>
<accession>A0A0G0T3N9</accession>
<organism evidence="7 8">
    <name type="scientific">Candidatus Roizmanbacteria bacterium GW2011_GWB1_40_7</name>
    <dbReference type="NCBI Taxonomy" id="1618482"/>
    <lineage>
        <taxon>Bacteria</taxon>
        <taxon>Candidatus Roizmaniibacteriota</taxon>
    </lineage>
</organism>
<dbReference type="PRINTS" id="PR00125">
    <property type="entry name" value="ATPASEDELTA"/>
</dbReference>
<dbReference type="AlphaFoldDB" id="A0A0G0T3N9"/>
<dbReference type="Proteomes" id="UP000034664">
    <property type="component" value="Unassembled WGS sequence"/>
</dbReference>
<dbReference type="GO" id="GO:0046933">
    <property type="term" value="F:proton-transporting ATP synthase activity, rotational mechanism"/>
    <property type="evidence" value="ECO:0007669"/>
    <property type="project" value="InterPro"/>
</dbReference>
<name>A0A0G0T3N9_9BACT</name>
<evidence type="ECO:0000256" key="6">
    <source>
        <dbReference type="ARBA" id="ARBA00023310"/>
    </source>
</evidence>
<keyword evidence="6" id="KW-0066">ATP synthesis</keyword>
<evidence type="ECO:0000313" key="8">
    <source>
        <dbReference type="Proteomes" id="UP000034664"/>
    </source>
</evidence>
<sequence length="116" mass="13657">MSVQSEDKVESIVVKIISSLNDQERILLLPRIIRKLQRYLEMYGNQGEIISAIPLEKEFIEKIEQSLEERLKEKVILNNKIDKKIIGGFIIKFRDIIIDQSLKRQLTEIKQKAYET</sequence>
<dbReference type="EMBL" id="LBZM01000022">
    <property type="protein sequence ID" value="KKR71668.1"/>
    <property type="molecule type" value="Genomic_DNA"/>
</dbReference>
<proteinExistence type="predicted"/>
<evidence type="ECO:0000256" key="5">
    <source>
        <dbReference type="ARBA" id="ARBA00023136"/>
    </source>
</evidence>
<evidence type="ECO:0000256" key="4">
    <source>
        <dbReference type="ARBA" id="ARBA00023065"/>
    </source>
</evidence>
<dbReference type="PANTHER" id="PTHR11910">
    <property type="entry name" value="ATP SYNTHASE DELTA CHAIN"/>
    <property type="match status" value="1"/>
</dbReference>
<protein>
    <submittedName>
        <fullName evidence="7">ATP synthase subunit delta</fullName>
    </submittedName>
</protein>
<dbReference type="Pfam" id="PF00213">
    <property type="entry name" value="OSCP"/>
    <property type="match status" value="1"/>
</dbReference>
<dbReference type="SUPFAM" id="SSF160527">
    <property type="entry name" value="V-type ATPase subunit E-like"/>
    <property type="match status" value="1"/>
</dbReference>
<keyword evidence="4" id="KW-0406">Ion transport</keyword>
<evidence type="ECO:0000256" key="2">
    <source>
        <dbReference type="ARBA" id="ARBA00022448"/>
    </source>
</evidence>
<evidence type="ECO:0000256" key="3">
    <source>
        <dbReference type="ARBA" id="ARBA00022781"/>
    </source>
</evidence>
<keyword evidence="2" id="KW-0813">Transport</keyword>